<evidence type="ECO:0000256" key="2">
    <source>
        <dbReference type="ARBA" id="ARBA00022741"/>
    </source>
</evidence>
<dbReference type="GO" id="GO:0005524">
    <property type="term" value="F:ATP binding"/>
    <property type="evidence" value="ECO:0007669"/>
    <property type="project" value="UniProtKB-KW"/>
</dbReference>
<dbReference type="InterPro" id="IPR017871">
    <property type="entry name" value="ABC_transporter-like_CS"/>
</dbReference>
<dbReference type="InterPro" id="IPR027417">
    <property type="entry name" value="P-loop_NTPase"/>
</dbReference>
<gene>
    <name evidence="5" type="ORF">HXX08_07740</name>
</gene>
<dbReference type="FunFam" id="3.40.50.300:FF:000032">
    <property type="entry name" value="Export ABC transporter ATP-binding protein"/>
    <property type="match status" value="1"/>
</dbReference>
<organism evidence="5 6">
    <name type="scientific">Candidatus Chlorohelix allophototropha</name>
    <dbReference type="NCBI Taxonomy" id="3003348"/>
    <lineage>
        <taxon>Bacteria</taxon>
        <taxon>Bacillati</taxon>
        <taxon>Chloroflexota</taxon>
        <taxon>Chloroflexia</taxon>
        <taxon>Candidatus Chloroheliales</taxon>
        <taxon>Candidatus Chloroheliaceae</taxon>
        <taxon>Candidatus Chlorohelix</taxon>
    </lineage>
</organism>
<dbReference type="SUPFAM" id="SSF52540">
    <property type="entry name" value="P-loop containing nucleoside triphosphate hydrolases"/>
    <property type="match status" value="1"/>
</dbReference>
<dbReference type="Proteomes" id="UP000521676">
    <property type="component" value="Unassembled WGS sequence"/>
</dbReference>
<evidence type="ECO:0000313" key="6">
    <source>
        <dbReference type="Proteomes" id="UP000521676"/>
    </source>
</evidence>
<dbReference type="SMART" id="SM00382">
    <property type="entry name" value="AAA"/>
    <property type="match status" value="1"/>
</dbReference>
<evidence type="ECO:0000259" key="4">
    <source>
        <dbReference type="PROSITE" id="PS50893"/>
    </source>
</evidence>
<dbReference type="PANTHER" id="PTHR24220">
    <property type="entry name" value="IMPORT ATP-BINDING PROTEIN"/>
    <property type="match status" value="1"/>
</dbReference>
<dbReference type="AlphaFoldDB" id="A0A8T7M3D5"/>
<sequence>MPVNGLGATIVDCRNITKTVRMSRDQNLTILHEANFQVKQGEMVAIVGASGSGKTTMLGIIGGLDVPTSGEGFIAGQNISKLKEKQLARVRNRTIGFVFQFFNLVPTLTALENVMLPVQFDKKAQFKPEERARELLGLVGLSNRLNNKPTQLSGGEQQRVAIARALANQPALLLGDEPTGNLDSQRGHEILDLLSDLRARLGLTVCIVTHDQYIAARCDRQVHMKDGMLIN</sequence>
<dbReference type="GO" id="GO:0022857">
    <property type="term" value="F:transmembrane transporter activity"/>
    <property type="evidence" value="ECO:0007669"/>
    <property type="project" value="TreeGrafter"/>
</dbReference>
<dbReference type="Pfam" id="PF00005">
    <property type="entry name" value="ABC_tran"/>
    <property type="match status" value="1"/>
</dbReference>
<dbReference type="InterPro" id="IPR017911">
    <property type="entry name" value="MacB-like_ATP-bd"/>
</dbReference>
<accession>A0A8T7M3D5</accession>
<feature type="domain" description="ABC transporter" evidence="4">
    <location>
        <begin position="11"/>
        <end position="230"/>
    </location>
</feature>
<evidence type="ECO:0000313" key="5">
    <source>
        <dbReference type="EMBL" id="NWJ45755.1"/>
    </source>
</evidence>
<proteinExistence type="predicted"/>
<keyword evidence="3 5" id="KW-0067">ATP-binding</keyword>
<dbReference type="GO" id="GO:0016887">
    <property type="term" value="F:ATP hydrolysis activity"/>
    <property type="evidence" value="ECO:0007669"/>
    <property type="project" value="InterPro"/>
</dbReference>
<dbReference type="Gene3D" id="3.40.50.300">
    <property type="entry name" value="P-loop containing nucleotide triphosphate hydrolases"/>
    <property type="match status" value="1"/>
</dbReference>
<dbReference type="InterPro" id="IPR003593">
    <property type="entry name" value="AAA+_ATPase"/>
</dbReference>
<dbReference type="PROSITE" id="PS50893">
    <property type="entry name" value="ABC_TRANSPORTER_2"/>
    <property type="match status" value="1"/>
</dbReference>
<dbReference type="GO" id="GO:0098796">
    <property type="term" value="C:membrane protein complex"/>
    <property type="evidence" value="ECO:0007669"/>
    <property type="project" value="UniProtKB-ARBA"/>
</dbReference>
<evidence type="ECO:0000256" key="1">
    <source>
        <dbReference type="ARBA" id="ARBA00022448"/>
    </source>
</evidence>
<dbReference type="PROSITE" id="PS00211">
    <property type="entry name" value="ABC_TRANSPORTER_1"/>
    <property type="match status" value="1"/>
</dbReference>
<keyword evidence="1" id="KW-0813">Transport</keyword>
<dbReference type="InterPro" id="IPR003439">
    <property type="entry name" value="ABC_transporter-like_ATP-bd"/>
</dbReference>
<keyword evidence="2" id="KW-0547">Nucleotide-binding</keyword>
<dbReference type="InterPro" id="IPR015854">
    <property type="entry name" value="ABC_transpr_LolD-like"/>
</dbReference>
<comment type="caution">
    <text evidence="5">The sequence shown here is derived from an EMBL/GenBank/DDBJ whole genome shotgun (WGS) entry which is preliminary data.</text>
</comment>
<dbReference type="GO" id="GO:0005886">
    <property type="term" value="C:plasma membrane"/>
    <property type="evidence" value="ECO:0007669"/>
    <property type="project" value="TreeGrafter"/>
</dbReference>
<dbReference type="CDD" id="cd03255">
    <property type="entry name" value="ABC_MJ0796_LolCDE_FtsE"/>
    <property type="match status" value="1"/>
</dbReference>
<protein>
    <submittedName>
        <fullName evidence="5">ABC transporter ATP-binding protein</fullName>
    </submittedName>
</protein>
<evidence type="ECO:0000256" key="3">
    <source>
        <dbReference type="ARBA" id="ARBA00022840"/>
    </source>
</evidence>
<reference evidence="5 6" key="1">
    <citation type="submission" date="2020-06" db="EMBL/GenBank/DDBJ databases">
        <title>Anoxygenic phototrophic Chloroflexota member uses a Type I reaction center.</title>
        <authorList>
            <person name="Tsuji J.M."/>
            <person name="Shaw N.A."/>
            <person name="Nagashima S."/>
            <person name="Venkiteswaran J."/>
            <person name="Schiff S.L."/>
            <person name="Hanada S."/>
            <person name="Tank M."/>
            <person name="Neufeld J.D."/>
        </authorList>
    </citation>
    <scope>NUCLEOTIDE SEQUENCE [LARGE SCALE GENOMIC DNA]</scope>
    <source>
        <strain evidence="5">L227-S17</strain>
    </source>
</reference>
<dbReference type="EMBL" id="JACATZ010000001">
    <property type="protein sequence ID" value="NWJ45755.1"/>
    <property type="molecule type" value="Genomic_DNA"/>
</dbReference>
<name>A0A8T7M3D5_9CHLR</name>